<dbReference type="EMBL" id="PYBJ01000044">
    <property type="protein sequence ID" value="PSM37283.1"/>
    <property type="molecule type" value="Genomic_DNA"/>
</dbReference>
<accession>A0A2P8PTF4</accession>
<gene>
    <name evidence="1" type="ORF">C6Y14_43260</name>
</gene>
<evidence type="ECO:0008006" key="3">
    <source>
        <dbReference type="Google" id="ProtNLM"/>
    </source>
</evidence>
<sequence length="70" mass="7893">MLGGIGQWLTEKIAASRVRELPPVLLSQQMTSLITFHFVLRPAMNQVPQAELPTMEETFTQNFLRAVPLV</sequence>
<dbReference type="AlphaFoldDB" id="A0A2P8PTF4"/>
<name>A0A2P8PTF4_9ACTN</name>
<evidence type="ECO:0000313" key="1">
    <source>
        <dbReference type="EMBL" id="PSM37283.1"/>
    </source>
</evidence>
<proteinExistence type="predicted"/>
<keyword evidence="2" id="KW-1185">Reference proteome</keyword>
<comment type="caution">
    <text evidence="1">The sequence shown here is derived from an EMBL/GenBank/DDBJ whole genome shotgun (WGS) entry which is preliminary data.</text>
</comment>
<evidence type="ECO:0000313" key="2">
    <source>
        <dbReference type="Proteomes" id="UP000240429"/>
    </source>
</evidence>
<reference evidence="1 2" key="1">
    <citation type="submission" date="2018-03" db="EMBL/GenBank/DDBJ databases">
        <title>Streptomyces dioscori sp. nov., a novel endophytic actinobacterium isolated from bulbil of Dioscorea bulbifera L.</title>
        <authorList>
            <person name="Zhikuan W."/>
        </authorList>
    </citation>
    <scope>NUCLEOTIDE SEQUENCE [LARGE SCALE GENOMIC DNA]</scope>
    <source>
        <strain evidence="1 2">A217</strain>
    </source>
</reference>
<dbReference type="Proteomes" id="UP000240429">
    <property type="component" value="Unassembled WGS sequence"/>
</dbReference>
<organism evidence="1 2">
    <name type="scientific">Streptomyces dioscori</name>
    <dbReference type="NCBI Taxonomy" id="2109333"/>
    <lineage>
        <taxon>Bacteria</taxon>
        <taxon>Bacillati</taxon>
        <taxon>Actinomycetota</taxon>
        <taxon>Actinomycetes</taxon>
        <taxon>Kitasatosporales</taxon>
        <taxon>Streptomycetaceae</taxon>
        <taxon>Streptomyces</taxon>
        <taxon>Streptomyces aurantiacus group</taxon>
    </lineage>
</organism>
<protein>
    <recommendedName>
        <fullName evidence="3">Tetracyclin repressor-like C-terminal domain-containing protein</fullName>
    </recommendedName>
</protein>